<dbReference type="AlphaFoldDB" id="A0A914XNV5"/>
<evidence type="ECO:0000313" key="1">
    <source>
        <dbReference type="Proteomes" id="UP000887566"/>
    </source>
</evidence>
<protein>
    <submittedName>
        <fullName evidence="2">Uncharacterized protein</fullName>
    </submittedName>
</protein>
<proteinExistence type="predicted"/>
<dbReference type="WBParaSite" id="PSAMB.scaffold881size39522.g9365.t1">
    <property type="protein sequence ID" value="PSAMB.scaffold881size39522.g9365.t1"/>
    <property type="gene ID" value="PSAMB.scaffold881size39522.g9365"/>
</dbReference>
<keyword evidence="1" id="KW-1185">Reference proteome</keyword>
<name>A0A914XNV5_9BILA</name>
<accession>A0A914XNV5</accession>
<evidence type="ECO:0000313" key="2">
    <source>
        <dbReference type="WBParaSite" id="PSAMB.scaffold881size39522.g9365.t1"/>
    </source>
</evidence>
<reference evidence="2" key="1">
    <citation type="submission" date="2022-11" db="UniProtKB">
        <authorList>
            <consortium name="WormBaseParasite"/>
        </authorList>
    </citation>
    <scope>IDENTIFICATION</scope>
</reference>
<organism evidence="1 2">
    <name type="scientific">Plectus sambesii</name>
    <dbReference type="NCBI Taxonomy" id="2011161"/>
    <lineage>
        <taxon>Eukaryota</taxon>
        <taxon>Metazoa</taxon>
        <taxon>Ecdysozoa</taxon>
        <taxon>Nematoda</taxon>
        <taxon>Chromadorea</taxon>
        <taxon>Plectida</taxon>
        <taxon>Plectina</taxon>
        <taxon>Plectoidea</taxon>
        <taxon>Plectidae</taxon>
        <taxon>Plectus</taxon>
    </lineage>
</organism>
<dbReference type="Proteomes" id="UP000887566">
    <property type="component" value="Unplaced"/>
</dbReference>
<sequence length="149" mass="16623">MSRSFPIDNHRTHFCRRSIRPFASTAPSLCKLLSPGRYRLRQREVNCVTRRKTKTADRLDSAPKNSSSRCGQLLASNTTEPAITADNRSPTAVVVICALSSRRKSMWLNAVAVVGRVHEPANCRSLALPVCARRVAYDVHMLSLFAKRS</sequence>